<keyword evidence="2" id="KW-1185">Reference proteome</keyword>
<dbReference type="KEGG" id="ebi:EbC_23250"/>
<gene>
    <name evidence="1" type="ordered locus">EbC_23250</name>
</gene>
<proteinExistence type="predicted"/>
<dbReference type="Gene3D" id="1.10.260.40">
    <property type="entry name" value="lambda repressor-like DNA-binding domains"/>
    <property type="match status" value="1"/>
</dbReference>
<reference evidence="1 2" key="1">
    <citation type="journal article" date="2010" name="BMC Genomics">
        <title>Genome comparison of the epiphytic bacteria Erwinia billingiae and E. tasmaniensis with the pear pathogen E. pyrifoliae.</title>
        <authorList>
            <person name="Kube M."/>
            <person name="Migdoll A.M."/>
            <person name="Gehring I."/>
            <person name="Heitmann K."/>
            <person name="Mayer Y."/>
            <person name="Kuhl H."/>
            <person name="Knaust F."/>
            <person name="Geider K."/>
            <person name="Reinhardt R."/>
        </authorList>
    </citation>
    <scope>NUCLEOTIDE SEQUENCE [LARGE SCALE GENOMIC DNA]</scope>
    <source>
        <strain evidence="1 2">Eb661</strain>
    </source>
</reference>
<evidence type="ECO:0000313" key="2">
    <source>
        <dbReference type="Proteomes" id="UP000008793"/>
    </source>
</evidence>
<dbReference type="GeneID" id="90512329"/>
<protein>
    <recommendedName>
        <fullName evidence="3">Transcriptional regulator</fullName>
    </recommendedName>
</protein>
<evidence type="ECO:0008006" key="3">
    <source>
        <dbReference type="Google" id="ProtNLM"/>
    </source>
</evidence>
<evidence type="ECO:0000313" key="1">
    <source>
        <dbReference type="EMBL" id="CAX59856.1"/>
    </source>
</evidence>
<name>D8MSP9_ERWBE</name>
<sequence>MRNQLIERPVAVKHNIRELRIAAGFSQQTAAERFDLSLRVWQMKETGKNPTPLSQGEYELLLLLAGEHPNFALLSQKKK</sequence>
<organism evidence="2">
    <name type="scientific">Erwinia billingiae (strain Eb661)</name>
    <dbReference type="NCBI Taxonomy" id="634500"/>
    <lineage>
        <taxon>Bacteria</taxon>
        <taxon>Pseudomonadati</taxon>
        <taxon>Pseudomonadota</taxon>
        <taxon>Gammaproteobacteria</taxon>
        <taxon>Enterobacterales</taxon>
        <taxon>Erwiniaceae</taxon>
        <taxon>Erwinia</taxon>
    </lineage>
</organism>
<dbReference type="eggNOG" id="ENOG5033ICR">
    <property type="taxonomic scope" value="Bacteria"/>
</dbReference>
<dbReference type="SUPFAM" id="SSF47413">
    <property type="entry name" value="lambda repressor-like DNA-binding domains"/>
    <property type="match status" value="1"/>
</dbReference>
<dbReference type="Proteomes" id="UP000008793">
    <property type="component" value="Chromosome"/>
</dbReference>
<accession>D8MSP9</accession>
<dbReference type="GO" id="GO:0003677">
    <property type="term" value="F:DNA binding"/>
    <property type="evidence" value="ECO:0007669"/>
    <property type="project" value="InterPro"/>
</dbReference>
<dbReference type="EMBL" id="FP236843">
    <property type="protein sequence ID" value="CAX59856.1"/>
    <property type="molecule type" value="Genomic_DNA"/>
</dbReference>
<dbReference type="InterPro" id="IPR010982">
    <property type="entry name" value="Lambda_DNA-bd_dom_sf"/>
</dbReference>
<dbReference type="AlphaFoldDB" id="D8MSP9"/>
<dbReference type="RefSeq" id="WP_013202343.1">
    <property type="nucleotide sequence ID" value="NC_014306.1"/>
</dbReference>
<dbReference type="HOGENOM" id="CLU_179287_0_0_6"/>